<evidence type="ECO:0000259" key="11">
    <source>
        <dbReference type="Pfam" id="PF13807"/>
    </source>
</evidence>
<protein>
    <recommendedName>
        <fullName evidence="2">non-specific protein-tyrosine kinase</fullName>
        <ecNumber evidence="2">2.7.10.2</ecNumber>
    </recommendedName>
</protein>
<dbReference type="GO" id="GO:0005524">
    <property type="term" value="F:ATP binding"/>
    <property type="evidence" value="ECO:0007669"/>
    <property type="project" value="UniProtKB-KW"/>
</dbReference>
<dbReference type="SUPFAM" id="SSF52540">
    <property type="entry name" value="P-loop containing nucleoside triphosphate hydrolases"/>
    <property type="match status" value="1"/>
</dbReference>
<dbReference type="GO" id="GO:0005886">
    <property type="term" value="C:plasma membrane"/>
    <property type="evidence" value="ECO:0007669"/>
    <property type="project" value="TreeGrafter"/>
</dbReference>
<dbReference type="NCBIfam" id="TIGR01007">
    <property type="entry name" value="eps_fam"/>
    <property type="match status" value="1"/>
</dbReference>
<keyword evidence="6" id="KW-0067">ATP-binding</keyword>
<feature type="transmembrane region" description="Helical" evidence="9">
    <location>
        <begin position="520"/>
        <end position="540"/>
    </location>
</feature>
<dbReference type="InterPro" id="IPR005702">
    <property type="entry name" value="Wzc-like_C"/>
</dbReference>
<dbReference type="Proteomes" id="UP000240621">
    <property type="component" value="Unassembled WGS sequence"/>
</dbReference>
<keyword evidence="9" id="KW-1133">Transmembrane helix</keyword>
<evidence type="ECO:0000256" key="2">
    <source>
        <dbReference type="ARBA" id="ARBA00011903"/>
    </source>
</evidence>
<feature type="domain" description="Tyrosine-protein kinase G-rich" evidence="11">
    <location>
        <begin position="462"/>
        <end position="542"/>
    </location>
</feature>
<keyword evidence="7" id="KW-0829">Tyrosine-protein kinase</keyword>
<keyword evidence="9" id="KW-0472">Membrane</keyword>
<dbReference type="PANTHER" id="PTHR32309:SF13">
    <property type="entry name" value="FERRIC ENTEROBACTIN TRANSPORT PROTEIN FEPE"/>
    <property type="match status" value="1"/>
</dbReference>
<dbReference type="RefSeq" id="WP_106541929.1">
    <property type="nucleotide sequence ID" value="NZ_BLAU01000001.1"/>
</dbReference>
<dbReference type="AlphaFoldDB" id="A0A2P8CDS1"/>
<dbReference type="EC" id="2.7.10.2" evidence="2"/>
<dbReference type="InterPro" id="IPR032807">
    <property type="entry name" value="GNVR"/>
</dbReference>
<dbReference type="EMBL" id="PYGC01000004">
    <property type="protein sequence ID" value="PSK83124.1"/>
    <property type="molecule type" value="Genomic_DNA"/>
</dbReference>
<keyword evidence="5" id="KW-0418">Kinase</keyword>
<evidence type="ECO:0000313" key="13">
    <source>
        <dbReference type="Proteomes" id="UP000240621"/>
    </source>
</evidence>
<dbReference type="Pfam" id="PF13614">
    <property type="entry name" value="AAA_31"/>
    <property type="match status" value="1"/>
</dbReference>
<dbReference type="GO" id="GO:0004715">
    <property type="term" value="F:non-membrane spanning protein tyrosine kinase activity"/>
    <property type="evidence" value="ECO:0007669"/>
    <property type="project" value="UniProtKB-EC"/>
</dbReference>
<comment type="caution">
    <text evidence="12">The sequence shown here is derived from an EMBL/GenBank/DDBJ whole genome shotgun (WGS) entry which is preliminary data.</text>
</comment>
<dbReference type="InterPro" id="IPR027417">
    <property type="entry name" value="P-loop_NTPase"/>
</dbReference>
<sequence length="824" mass="95286">MDTQNPLTPNQPTTFSRPRNYRKYFFLLLSHWYWFVIAFILTVTGIWLYYRYSHPVYAVSSTMLIHEQQNQNPLTTQKDPESNVFQGFGLFQGKQNTENQIQILKSWTQVRTTLEHFNFEATYYKIGRFRTIELYKDVPFHIELDRSHPQLLDANFDLHFLPNNRVEMTIQGKKAVRYDYRNEKELQPEKEIEETRTFPIDSFVASDDYAFRIIPAADSKLEGNYRVVFHSLDELTADYLNRLTVAPISKEGTIVKLSTTCENPQKGIDFLNEMMQVYQTHNLDKKNIIATKTIFFITSQLANVSDSLSASQKIRERFQSRNNLLDVSYQSQQLLDQLVKLEDQKSLLETQHQYYQYLETYLSRNDNLQSLVAPTTVGIDDPLLVNLLQELSQLNIEKTTLSATVKDPDHPRMRQLNIQMETTKRTLLENSRNIMHQSEITLNDLTKRIDNLQQRTRNLPSVERNYVNIERRYQLNNDTYTFLLQKLSEAQIAKASNMPDNEIIDPARMEGNTPISPNNMTIYLVALLFGIFLPAGGIILKNEFDNKVRTPEDLENLTKYPILGHIIHDDQAAISHTALLDHPNSPVGETYRALRMKLKFMLNGTEQPVIAVTSTGSDEGKTFTAMNLAASFALLGQKAVLLDLDLRNSKMAEMHNYDKNRGVSNYLLGEMRLEDITFRSTHPYMWLIPSGSFPPNPGELLADKKLKELIELLKEEYDVIVIDSSPLLVADLFQYSHLCNAYLYVSRQGVTPQPAIKSALQEISNQHIRNVGILLNDIRINNQPLGDRYNYSYMYGYGYKTQKPKNRPAAYWRKVNSKKQAQTT</sequence>
<evidence type="ECO:0000313" key="12">
    <source>
        <dbReference type="EMBL" id="PSK83124.1"/>
    </source>
</evidence>
<keyword evidence="9" id="KW-0812">Transmembrane</keyword>
<comment type="catalytic activity">
    <reaction evidence="8">
        <text>L-tyrosyl-[protein] + ATP = O-phospho-L-tyrosyl-[protein] + ADP + H(+)</text>
        <dbReference type="Rhea" id="RHEA:10596"/>
        <dbReference type="Rhea" id="RHEA-COMP:10136"/>
        <dbReference type="Rhea" id="RHEA-COMP:20101"/>
        <dbReference type="ChEBI" id="CHEBI:15378"/>
        <dbReference type="ChEBI" id="CHEBI:30616"/>
        <dbReference type="ChEBI" id="CHEBI:46858"/>
        <dbReference type="ChEBI" id="CHEBI:61978"/>
        <dbReference type="ChEBI" id="CHEBI:456216"/>
        <dbReference type="EC" id="2.7.10.2"/>
    </reaction>
</comment>
<feature type="domain" description="AAA" evidence="10">
    <location>
        <begin position="609"/>
        <end position="728"/>
    </location>
</feature>
<dbReference type="InterPro" id="IPR050445">
    <property type="entry name" value="Bact_polysacc_biosynth/exp"/>
</dbReference>
<evidence type="ECO:0000256" key="7">
    <source>
        <dbReference type="ARBA" id="ARBA00023137"/>
    </source>
</evidence>
<comment type="similarity">
    <text evidence="1">Belongs to the CpsD/CapB family.</text>
</comment>
<dbReference type="Pfam" id="PF13807">
    <property type="entry name" value="GNVR"/>
    <property type="match status" value="1"/>
</dbReference>
<organism evidence="12 13">
    <name type="scientific">Prolixibacter denitrificans</name>
    <dbReference type="NCBI Taxonomy" id="1541063"/>
    <lineage>
        <taxon>Bacteria</taxon>
        <taxon>Pseudomonadati</taxon>
        <taxon>Bacteroidota</taxon>
        <taxon>Bacteroidia</taxon>
        <taxon>Marinilabiliales</taxon>
        <taxon>Prolixibacteraceae</taxon>
        <taxon>Prolixibacter</taxon>
    </lineage>
</organism>
<dbReference type="Gene3D" id="3.40.50.300">
    <property type="entry name" value="P-loop containing nucleotide triphosphate hydrolases"/>
    <property type="match status" value="1"/>
</dbReference>
<keyword evidence="4" id="KW-0547">Nucleotide-binding</keyword>
<proteinExistence type="inferred from homology"/>
<evidence type="ECO:0000256" key="1">
    <source>
        <dbReference type="ARBA" id="ARBA00007316"/>
    </source>
</evidence>
<evidence type="ECO:0000256" key="9">
    <source>
        <dbReference type="SAM" id="Phobius"/>
    </source>
</evidence>
<dbReference type="CDD" id="cd05387">
    <property type="entry name" value="BY-kinase"/>
    <property type="match status" value="1"/>
</dbReference>
<evidence type="ECO:0000256" key="8">
    <source>
        <dbReference type="ARBA" id="ARBA00051245"/>
    </source>
</evidence>
<evidence type="ECO:0000256" key="4">
    <source>
        <dbReference type="ARBA" id="ARBA00022741"/>
    </source>
</evidence>
<reference evidence="12 13" key="1">
    <citation type="submission" date="2018-03" db="EMBL/GenBank/DDBJ databases">
        <title>Genomic Encyclopedia of Archaeal and Bacterial Type Strains, Phase II (KMG-II): from individual species to whole genera.</title>
        <authorList>
            <person name="Goeker M."/>
        </authorList>
    </citation>
    <scope>NUCLEOTIDE SEQUENCE [LARGE SCALE GENOMIC DNA]</scope>
    <source>
        <strain evidence="12 13">DSM 27267</strain>
    </source>
</reference>
<evidence type="ECO:0000256" key="3">
    <source>
        <dbReference type="ARBA" id="ARBA00022679"/>
    </source>
</evidence>
<evidence type="ECO:0000256" key="5">
    <source>
        <dbReference type="ARBA" id="ARBA00022777"/>
    </source>
</evidence>
<dbReference type="InterPro" id="IPR025669">
    <property type="entry name" value="AAA_dom"/>
</dbReference>
<evidence type="ECO:0000256" key="6">
    <source>
        <dbReference type="ARBA" id="ARBA00022840"/>
    </source>
</evidence>
<keyword evidence="3" id="KW-0808">Transferase</keyword>
<dbReference type="OrthoDB" id="9794577at2"/>
<name>A0A2P8CDS1_9BACT</name>
<gene>
    <name evidence="12" type="ORF">CLV93_10454</name>
</gene>
<evidence type="ECO:0000259" key="10">
    <source>
        <dbReference type="Pfam" id="PF13614"/>
    </source>
</evidence>
<feature type="transmembrane region" description="Helical" evidence="9">
    <location>
        <begin position="24"/>
        <end position="50"/>
    </location>
</feature>
<dbReference type="PANTHER" id="PTHR32309">
    <property type="entry name" value="TYROSINE-PROTEIN KINASE"/>
    <property type="match status" value="1"/>
</dbReference>
<accession>A0A2P8CDS1</accession>